<dbReference type="Gene3D" id="1.20.1540.10">
    <property type="entry name" value="Rhomboid-like"/>
    <property type="match status" value="1"/>
</dbReference>
<dbReference type="SUPFAM" id="SSF144091">
    <property type="entry name" value="Rhomboid-like"/>
    <property type="match status" value="1"/>
</dbReference>
<evidence type="ECO:0000259" key="8">
    <source>
        <dbReference type="Pfam" id="PF01694"/>
    </source>
</evidence>
<dbReference type="GO" id="GO:0004252">
    <property type="term" value="F:serine-type endopeptidase activity"/>
    <property type="evidence" value="ECO:0007669"/>
    <property type="project" value="InterPro"/>
</dbReference>
<evidence type="ECO:0000256" key="1">
    <source>
        <dbReference type="ARBA" id="ARBA00004141"/>
    </source>
</evidence>
<keyword evidence="5 7" id="KW-1133">Transmembrane helix</keyword>
<keyword evidence="9" id="KW-0645">Protease</keyword>
<dbReference type="PANTHER" id="PTHR43066:SF26">
    <property type="entry name" value="RHOMBOID PROTEASE GLPG"/>
    <property type="match status" value="1"/>
</dbReference>
<dbReference type="PANTHER" id="PTHR43066">
    <property type="entry name" value="RHOMBOID-RELATED PROTEIN"/>
    <property type="match status" value="1"/>
</dbReference>
<dbReference type="SMART" id="SM01160">
    <property type="entry name" value="DUF1751"/>
    <property type="match status" value="1"/>
</dbReference>
<organism evidence="9">
    <name type="scientific">Aquifex aeolicus</name>
    <dbReference type="NCBI Taxonomy" id="63363"/>
    <lineage>
        <taxon>Bacteria</taxon>
        <taxon>Pseudomonadati</taxon>
        <taxon>Aquificota</taxon>
        <taxon>Aquificia</taxon>
        <taxon>Aquificales</taxon>
        <taxon>Aquificaceae</taxon>
        <taxon>Aquifex</taxon>
    </lineage>
</organism>
<feature type="transmembrane region" description="Helical" evidence="7">
    <location>
        <begin position="191"/>
        <end position="218"/>
    </location>
</feature>
<evidence type="ECO:0000256" key="2">
    <source>
        <dbReference type="ARBA" id="ARBA00022475"/>
    </source>
</evidence>
<feature type="transmembrane region" description="Helical" evidence="7">
    <location>
        <begin position="133"/>
        <end position="151"/>
    </location>
</feature>
<dbReference type="FunFam" id="1.20.1540.10:FF:000027">
    <property type="entry name" value="Rhomboid family intramembrane serine protease"/>
    <property type="match status" value="1"/>
</dbReference>
<evidence type="ECO:0000313" key="9">
    <source>
        <dbReference type="EMBL" id="HHJ64885.1"/>
    </source>
</evidence>
<keyword evidence="9" id="KW-0378">Hydrolase</keyword>
<evidence type="ECO:0000256" key="3">
    <source>
        <dbReference type="ARBA" id="ARBA00022519"/>
    </source>
</evidence>
<proteinExistence type="predicted"/>
<comment type="subcellular location">
    <subcellularLocation>
        <location evidence="1">Membrane</location>
        <topology evidence="1">Multi-pass membrane protein</topology>
    </subcellularLocation>
</comment>
<comment type="caution">
    <text evidence="9">The sequence shown here is derived from an EMBL/GenBank/DDBJ whole genome shotgun (WGS) entry which is preliminary data.</text>
</comment>
<feature type="transmembrane region" description="Helical" evidence="7">
    <location>
        <begin position="158"/>
        <end position="185"/>
    </location>
</feature>
<dbReference type="Pfam" id="PF01694">
    <property type="entry name" value="Rhomboid"/>
    <property type="match status" value="1"/>
</dbReference>
<evidence type="ECO:0000256" key="6">
    <source>
        <dbReference type="ARBA" id="ARBA00023136"/>
    </source>
</evidence>
<keyword evidence="6 7" id="KW-0472">Membrane</keyword>
<dbReference type="InterPro" id="IPR022764">
    <property type="entry name" value="Peptidase_S54_rhomboid_dom"/>
</dbReference>
<accession>A0A7C5L604</accession>
<keyword evidence="4 7" id="KW-0812">Transmembrane</keyword>
<feature type="transmembrane region" description="Helical" evidence="7">
    <location>
        <begin position="12"/>
        <end position="30"/>
    </location>
</feature>
<dbReference type="AlphaFoldDB" id="A0A7C5L604"/>
<evidence type="ECO:0000256" key="7">
    <source>
        <dbReference type="SAM" id="Phobius"/>
    </source>
</evidence>
<evidence type="ECO:0000256" key="4">
    <source>
        <dbReference type="ARBA" id="ARBA00022692"/>
    </source>
</evidence>
<evidence type="ECO:0000256" key="5">
    <source>
        <dbReference type="ARBA" id="ARBA00022989"/>
    </source>
</evidence>
<protein>
    <submittedName>
        <fullName evidence="9">Rhomboid family intramembrane serine protease</fullName>
    </submittedName>
</protein>
<gene>
    <name evidence="9" type="ORF">ENJ61_08275</name>
</gene>
<name>A0A7C5L604_AQUAO</name>
<dbReference type="Proteomes" id="UP000885792">
    <property type="component" value="Unassembled WGS sequence"/>
</dbReference>
<keyword evidence="2" id="KW-1003">Cell membrane</keyword>
<dbReference type="GO" id="GO:0006508">
    <property type="term" value="P:proteolysis"/>
    <property type="evidence" value="ECO:0007669"/>
    <property type="project" value="UniProtKB-KW"/>
</dbReference>
<reference evidence="9" key="1">
    <citation type="journal article" date="2020" name="mSystems">
        <title>Genome- and Community-Level Interaction Insights into Carbon Utilization and Element Cycling Functions of Hydrothermarchaeota in Hydrothermal Sediment.</title>
        <authorList>
            <person name="Zhou Z."/>
            <person name="Liu Y."/>
            <person name="Xu W."/>
            <person name="Pan J."/>
            <person name="Luo Z.H."/>
            <person name="Li M."/>
        </authorList>
    </citation>
    <scope>NUCLEOTIDE SEQUENCE [LARGE SCALE GENOMIC DNA]</scope>
    <source>
        <strain evidence="9">HyVt-501</strain>
    </source>
</reference>
<dbReference type="GO" id="GO:0016020">
    <property type="term" value="C:membrane"/>
    <property type="evidence" value="ECO:0007669"/>
    <property type="project" value="UniProtKB-SubCell"/>
</dbReference>
<keyword evidence="3" id="KW-0997">Cell inner membrane</keyword>
<feature type="transmembrane region" description="Helical" evidence="7">
    <location>
        <begin position="106"/>
        <end position="127"/>
    </location>
</feature>
<feature type="domain" description="Peptidase S54 rhomboid" evidence="8">
    <location>
        <begin position="67"/>
        <end position="220"/>
    </location>
</feature>
<dbReference type="EMBL" id="DRNB01000305">
    <property type="protein sequence ID" value="HHJ64885.1"/>
    <property type="molecule type" value="Genomic_DNA"/>
</dbReference>
<dbReference type="InterPro" id="IPR035952">
    <property type="entry name" value="Rhomboid-like_sf"/>
</dbReference>
<sequence>MIPIRDINPSRTFPIVNVAIIVVCSLIWLYEWRLSDKILVTLQGQVSALELFIRQFGLVPAEVFARPYTLVTHMFLHGSWFHIIGNMWFLWVFGDNVEDRLGRFKYVVFYLLCGLGAALAQTFISLVFGGGHVPMVGASGAVSGILGAYMRMFPHARVLALVPVFFFMTFVEIPALVFIGLWFFIQLVNGVISLPLVGLGGVAWWAHIGGFVVGYLLIDKFLQRDRYYY</sequence>
<feature type="transmembrane region" description="Helical" evidence="7">
    <location>
        <begin position="74"/>
        <end position="94"/>
    </location>
</feature>